<protein>
    <submittedName>
        <fullName evidence="2">Uncharacterized protein</fullName>
    </submittedName>
</protein>
<feature type="compositionally biased region" description="Acidic residues" evidence="1">
    <location>
        <begin position="114"/>
        <end position="125"/>
    </location>
</feature>
<dbReference type="EMBL" id="CACVKT020010157">
    <property type="protein sequence ID" value="CAC5425077.1"/>
    <property type="molecule type" value="Genomic_DNA"/>
</dbReference>
<feature type="compositionally biased region" description="Polar residues" evidence="1">
    <location>
        <begin position="400"/>
        <end position="409"/>
    </location>
</feature>
<feature type="compositionally biased region" description="Acidic residues" evidence="1">
    <location>
        <begin position="84"/>
        <end position="93"/>
    </location>
</feature>
<dbReference type="OrthoDB" id="3251442at2759"/>
<reference evidence="2 3" key="1">
    <citation type="submission" date="2020-06" db="EMBL/GenBank/DDBJ databases">
        <authorList>
            <person name="Li R."/>
            <person name="Bekaert M."/>
        </authorList>
    </citation>
    <scope>NUCLEOTIDE SEQUENCE [LARGE SCALE GENOMIC DNA]</scope>
    <source>
        <strain evidence="3">wild</strain>
    </source>
</reference>
<keyword evidence="3" id="KW-1185">Reference proteome</keyword>
<feature type="compositionally biased region" description="Acidic residues" evidence="1">
    <location>
        <begin position="176"/>
        <end position="196"/>
    </location>
</feature>
<dbReference type="Proteomes" id="UP000507470">
    <property type="component" value="Unassembled WGS sequence"/>
</dbReference>
<feature type="compositionally biased region" description="Basic and acidic residues" evidence="1">
    <location>
        <begin position="66"/>
        <end position="75"/>
    </location>
</feature>
<sequence>MFQLEPNVSIQADRSKLVLKTVTDEILRQYLPCLPTDHDTTSTDDETESTSGFPMQIDEFYSYTDDSSKSSEKSSTHNPQSDQTLDDAGDNEIDAYAQLIDNDRDSKSDGDSNTLDDADAGDNEIDAYAQLIDNDRDSKSDRDSNTLDDADAGDNEIDAYAQLIDNDRDSKSDSDSNSDDSDDSNDYATENSDEVETWDPYYNQTIFKEGNKIHANKIDCPVCGTSRYTKSGRPKRTVKYLPVGPRLARIIGDKNLSQIWQKQIPANSNEPIHQMRDIQDSPEYRNLFKSTGYFAGDENGVVVGLEADGIASYQSYYQTYSFIVVTMPIFNIMRKFCIAYLSEDHPLRQASGFPIRNEITSNPKLGTQDEYNEYTSAYEQAVNKAQAATIASATDPRGPNPTNEITRTC</sequence>
<organism evidence="2 3">
    <name type="scientific">Mytilus coruscus</name>
    <name type="common">Sea mussel</name>
    <dbReference type="NCBI Taxonomy" id="42192"/>
    <lineage>
        <taxon>Eukaryota</taxon>
        <taxon>Metazoa</taxon>
        <taxon>Spiralia</taxon>
        <taxon>Lophotrochozoa</taxon>
        <taxon>Mollusca</taxon>
        <taxon>Bivalvia</taxon>
        <taxon>Autobranchia</taxon>
        <taxon>Pteriomorphia</taxon>
        <taxon>Mytilida</taxon>
        <taxon>Mytiloidea</taxon>
        <taxon>Mytilidae</taxon>
        <taxon>Mytilinae</taxon>
        <taxon>Mytilus</taxon>
    </lineage>
</organism>
<proteinExistence type="predicted"/>
<feature type="compositionally biased region" description="Basic and acidic residues" evidence="1">
    <location>
        <begin position="101"/>
        <end position="110"/>
    </location>
</feature>
<feature type="region of interest" description="Disordered" evidence="1">
    <location>
        <begin position="34"/>
        <end position="196"/>
    </location>
</feature>
<gene>
    <name evidence="2" type="ORF">MCOR_56926</name>
</gene>
<feature type="compositionally biased region" description="Acidic residues" evidence="1">
    <location>
        <begin position="146"/>
        <end position="157"/>
    </location>
</feature>
<evidence type="ECO:0000313" key="2">
    <source>
        <dbReference type="EMBL" id="CAC5425077.1"/>
    </source>
</evidence>
<feature type="compositionally biased region" description="Basic and acidic residues" evidence="1">
    <location>
        <begin position="133"/>
        <end position="145"/>
    </location>
</feature>
<evidence type="ECO:0000313" key="3">
    <source>
        <dbReference type="Proteomes" id="UP000507470"/>
    </source>
</evidence>
<dbReference type="AlphaFoldDB" id="A0A6J8EWY1"/>
<accession>A0A6J8EWY1</accession>
<evidence type="ECO:0000256" key="1">
    <source>
        <dbReference type="SAM" id="MobiDB-lite"/>
    </source>
</evidence>
<feature type="compositionally biased region" description="Basic and acidic residues" evidence="1">
    <location>
        <begin position="165"/>
        <end position="174"/>
    </location>
</feature>
<feature type="region of interest" description="Disordered" evidence="1">
    <location>
        <begin position="390"/>
        <end position="409"/>
    </location>
</feature>
<name>A0A6J8EWY1_MYTCO</name>